<reference evidence="13" key="1">
    <citation type="submission" date="2022-10" db="EMBL/GenBank/DDBJ databases">
        <title>Culturing micro-colonial fungi from biological soil crusts in the Mojave desert and describing Neophaeococcomyces mojavensis, and introducing the new genera and species Taxawa tesnikishii.</title>
        <authorList>
            <person name="Kurbessoian T."/>
            <person name="Stajich J.E."/>
        </authorList>
    </citation>
    <scope>NUCLEOTIDE SEQUENCE</scope>
    <source>
        <strain evidence="13">TK_41</strain>
    </source>
</reference>
<comment type="similarity">
    <text evidence="11 12">Belongs to the DHBP synthase family.</text>
</comment>
<keyword evidence="14" id="KW-1185">Reference proteome</keyword>
<evidence type="ECO:0000256" key="5">
    <source>
        <dbReference type="ARBA" id="ARBA00022619"/>
    </source>
</evidence>
<evidence type="ECO:0000256" key="1">
    <source>
        <dbReference type="ARBA" id="ARBA00004904"/>
    </source>
</evidence>
<dbReference type="InterPro" id="IPR000422">
    <property type="entry name" value="DHBP_synthase_RibB"/>
</dbReference>
<keyword evidence="8" id="KW-0318">Glutathionylation</keyword>
<evidence type="ECO:0000313" key="13">
    <source>
        <dbReference type="EMBL" id="KAJ9608088.1"/>
    </source>
</evidence>
<dbReference type="PANTHER" id="PTHR21327:SF18">
    <property type="entry name" value="3,4-DIHYDROXY-2-BUTANONE 4-PHOSPHATE SYNTHASE"/>
    <property type="match status" value="1"/>
</dbReference>
<keyword evidence="5 12" id="KW-0686">Riboflavin biosynthesis</keyword>
<dbReference type="EC" id="4.1.99.12" evidence="3 12"/>
<dbReference type="FunFam" id="3.90.870.10:FF:000002">
    <property type="entry name" value="3,4-dihydroxy-2-butanone 4-phosphate synthase"/>
    <property type="match status" value="1"/>
</dbReference>
<evidence type="ECO:0000256" key="3">
    <source>
        <dbReference type="ARBA" id="ARBA00012153"/>
    </source>
</evidence>
<dbReference type="EMBL" id="JAPDRK010000010">
    <property type="protein sequence ID" value="KAJ9608088.1"/>
    <property type="molecule type" value="Genomic_DNA"/>
</dbReference>
<dbReference type="SUPFAM" id="SSF55821">
    <property type="entry name" value="YrdC/RibB"/>
    <property type="match status" value="1"/>
</dbReference>
<evidence type="ECO:0000256" key="9">
    <source>
        <dbReference type="ARBA" id="ARBA00023211"/>
    </source>
</evidence>
<evidence type="ECO:0000313" key="14">
    <source>
        <dbReference type="Proteomes" id="UP001172673"/>
    </source>
</evidence>
<evidence type="ECO:0000256" key="10">
    <source>
        <dbReference type="ARBA" id="ARBA00023239"/>
    </source>
</evidence>
<dbReference type="GO" id="GO:0009231">
    <property type="term" value="P:riboflavin biosynthetic process"/>
    <property type="evidence" value="ECO:0007669"/>
    <property type="project" value="UniProtKB-KW"/>
</dbReference>
<accession>A0AA38X797</accession>
<keyword evidence="6 12" id="KW-0479">Metal-binding</keyword>
<evidence type="ECO:0000256" key="6">
    <source>
        <dbReference type="ARBA" id="ARBA00022723"/>
    </source>
</evidence>
<name>A0AA38X797_9EURO</name>
<comment type="cofactor">
    <cofactor evidence="12">
        <name>Mg(2+)</name>
        <dbReference type="ChEBI" id="CHEBI:18420"/>
    </cofactor>
    <cofactor evidence="12">
        <name>Mn(2+)</name>
        <dbReference type="ChEBI" id="CHEBI:29035"/>
    </cofactor>
    <text evidence="12">Binds 2 divalent metal cations per subunit. Magnesium or manganese.</text>
</comment>
<comment type="function">
    <text evidence="12">Catalyzes the conversion of D-ribulose 5-phosphate to formate and 3,4-dihydroxy-2-butanone 4-phosphate.</text>
</comment>
<organism evidence="13 14">
    <name type="scientific">Cladophialophora chaetospira</name>
    <dbReference type="NCBI Taxonomy" id="386627"/>
    <lineage>
        <taxon>Eukaryota</taxon>
        <taxon>Fungi</taxon>
        <taxon>Dikarya</taxon>
        <taxon>Ascomycota</taxon>
        <taxon>Pezizomycotina</taxon>
        <taxon>Eurotiomycetes</taxon>
        <taxon>Chaetothyriomycetidae</taxon>
        <taxon>Chaetothyriales</taxon>
        <taxon>Herpotrichiellaceae</taxon>
        <taxon>Cladophialophora</taxon>
    </lineage>
</organism>
<dbReference type="Proteomes" id="UP001172673">
    <property type="component" value="Unassembled WGS sequence"/>
</dbReference>
<protein>
    <recommendedName>
        <fullName evidence="4 12">3,4-dihydroxy-2-butanone 4-phosphate synthase</fullName>
        <shortName evidence="12">DHBP synthase</shortName>
        <ecNumber evidence="3 12">4.1.99.12</ecNumber>
    </recommendedName>
</protein>
<gene>
    <name evidence="13" type="primary">RIB3</name>
    <name evidence="13" type="ORF">H2200_007076</name>
</gene>
<dbReference type="Pfam" id="PF00926">
    <property type="entry name" value="DHBP_synthase"/>
    <property type="match status" value="1"/>
</dbReference>
<dbReference type="InterPro" id="IPR017945">
    <property type="entry name" value="DHBP_synth_RibB-like_a/b_dom"/>
</dbReference>
<evidence type="ECO:0000256" key="7">
    <source>
        <dbReference type="ARBA" id="ARBA00022842"/>
    </source>
</evidence>
<proteinExistence type="inferred from homology"/>
<dbReference type="NCBIfam" id="TIGR00506">
    <property type="entry name" value="ribB"/>
    <property type="match status" value="1"/>
</dbReference>
<evidence type="ECO:0000256" key="4">
    <source>
        <dbReference type="ARBA" id="ARBA00018836"/>
    </source>
</evidence>
<keyword evidence="7 12" id="KW-0460">Magnesium</keyword>
<dbReference type="Gene3D" id="3.90.870.10">
    <property type="entry name" value="DHBP synthase"/>
    <property type="match status" value="1"/>
</dbReference>
<evidence type="ECO:0000256" key="2">
    <source>
        <dbReference type="ARBA" id="ARBA00011738"/>
    </source>
</evidence>
<keyword evidence="9 12" id="KW-0464">Manganese</keyword>
<dbReference type="GO" id="GO:0005758">
    <property type="term" value="C:mitochondrial intermembrane space"/>
    <property type="evidence" value="ECO:0007669"/>
    <property type="project" value="TreeGrafter"/>
</dbReference>
<evidence type="ECO:0000256" key="8">
    <source>
        <dbReference type="ARBA" id="ARBA00023206"/>
    </source>
</evidence>
<comment type="subunit">
    <text evidence="2 12">Homodimer.</text>
</comment>
<keyword evidence="10 12" id="KW-0456">Lyase</keyword>
<dbReference type="GO" id="GO:0008686">
    <property type="term" value="F:3,4-dihydroxy-2-butanone-4-phosphate synthase activity"/>
    <property type="evidence" value="ECO:0007669"/>
    <property type="project" value="UniProtKB-EC"/>
</dbReference>
<comment type="catalytic activity">
    <reaction evidence="12">
        <text>D-ribulose 5-phosphate = (2S)-2-hydroxy-3-oxobutyl phosphate + formate + H(+)</text>
        <dbReference type="Rhea" id="RHEA:18457"/>
        <dbReference type="ChEBI" id="CHEBI:15378"/>
        <dbReference type="ChEBI" id="CHEBI:15740"/>
        <dbReference type="ChEBI" id="CHEBI:58121"/>
        <dbReference type="ChEBI" id="CHEBI:58830"/>
        <dbReference type="EC" id="4.1.99.12"/>
    </reaction>
</comment>
<evidence type="ECO:0000256" key="11">
    <source>
        <dbReference type="ARBA" id="ARBA00060730"/>
    </source>
</evidence>
<dbReference type="GO" id="GO:0046872">
    <property type="term" value="F:metal ion binding"/>
    <property type="evidence" value="ECO:0007669"/>
    <property type="project" value="UniProtKB-KW"/>
</dbReference>
<dbReference type="GO" id="GO:0005829">
    <property type="term" value="C:cytosol"/>
    <property type="evidence" value="ECO:0007669"/>
    <property type="project" value="TreeGrafter"/>
</dbReference>
<evidence type="ECO:0000256" key="12">
    <source>
        <dbReference type="RuleBase" id="RU003843"/>
    </source>
</evidence>
<comment type="caution">
    <text evidence="13">The sequence shown here is derived from an EMBL/GenBank/DDBJ whole genome shotgun (WGS) entry which is preliminary data.</text>
</comment>
<comment type="pathway">
    <text evidence="1 12">Cofactor biosynthesis; riboflavin biosynthesis; 2-hydroxy-3-oxobutyl phosphate from D-ribulose 5-phosphate: step 1/1.</text>
</comment>
<dbReference type="PANTHER" id="PTHR21327">
    <property type="entry name" value="GTP CYCLOHYDROLASE II-RELATED"/>
    <property type="match status" value="1"/>
</dbReference>
<dbReference type="AlphaFoldDB" id="A0AA38X797"/>
<sequence length="242" mass="26238">MQPPSTLPKGFDSIESTIQAFRAGEFIVVLDSQDRENEGDLIIAAQDVTTEKMAFMVRHTSGLICAPITSRLAATMELPQMVVDNEDPNRTAYTISIDANDETVTTGISAHDRALTCRTLASAKATAASFRRPGHVFPLRARDGGVLERTGHTEAAVEFCRLAGKAKVGVICEMVEDGEPVPGQAVMREPGMMRRDACLEFGKKWGLKVCTIEDLVEYVEKEKNGLNGHANGMVANGVNGYH</sequence>